<organism evidence="1 2">
    <name type="scientific">Candidatus Hepatoplasma crinochetorum</name>
    <dbReference type="NCBI Taxonomy" id="295596"/>
    <lineage>
        <taxon>Bacteria</taxon>
        <taxon>Bacillati</taxon>
        <taxon>Mycoplasmatota</taxon>
        <taxon>Mollicutes</taxon>
        <taxon>Candidatus Hepatoplasmataceae</taxon>
        <taxon>Candidatus Hepatoplasma</taxon>
    </lineage>
</organism>
<dbReference type="SUPFAM" id="SSF52540">
    <property type="entry name" value="P-loop containing nucleoside triphosphate hydrolases"/>
    <property type="match status" value="1"/>
</dbReference>
<keyword evidence="2" id="KW-1185">Reference proteome</keyword>
<evidence type="ECO:0000313" key="2">
    <source>
        <dbReference type="Proteomes" id="UP000242141"/>
    </source>
</evidence>
<dbReference type="EMBL" id="CWGI01000001">
    <property type="protein sequence ID" value="CRX36984.1"/>
    <property type="molecule type" value="Genomic_DNA"/>
</dbReference>
<gene>
    <name evidence="1" type="ORF">HEPPS_01840</name>
</gene>
<dbReference type="Proteomes" id="UP000242141">
    <property type="component" value="Unassembled WGS sequence"/>
</dbReference>
<dbReference type="Gene3D" id="3.40.50.300">
    <property type="entry name" value="P-loop containing nucleotide triphosphate hydrolases"/>
    <property type="match status" value="1"/>
</dbReference>
<protein>
    <submittedName>
        <fullName evidence="1">| / oligopeptide/dipeptide ABC transporter, ATP-binding protein / 467822:468727 Reverse</fullName>
    </submittedName>
</protein>
<proteinExistence type="predicted"/>
<keyword evidence="1" id="KW-0547">Nucleotide-binding</keyword>
<dbReference type="AlphaFoldDB" id="A0A0G7ZN82"/>
<reference evidence="2" key="1">
    <citation type="submission" date="2015-05" db="EMBL/GenBank/DDBJ databases">
        <authorList>
            <person name="Collingro A."/>
        </authorList>
    </citation>
    <scope>NUCLEOTIDE SEQUENCE [LARGE SCALE GENOMIC DNA]</scope>
    <source>
        <strain evidence="2">Ps</strain>
    </source>
</reference>
<name>A0A0G7ZN82_9MOLU</name>
<evidence type="ECO:0000313" key="1">
    <source>
        <dbReference type="EMBL" id="CRX36984.1"/>
    </source>
</evidence>
<dbReference type="GO" id="GO:0005524">
    <property type="term" value="F:ATP binding"/>
    <property type="evidence" value="ECO:0007669"/>
    <property type="project" value="UniProtKB-KW"/>
</dbReference>
<dbReference type="InterPro" id="IPR027417">
    <property type="entry name" value="P-loop_NTPase"/>
</dbReference>
<sequence>MEQKIILDVKDYKYFNLKDQKRTIKYLDFRVKKNSYFGFLQVENDHFFTNFFKLNKDKNIFKKINYIYISENNNFSFNKKIKIGRQLYLFFLLNFKLDRDLANKNLIDFYVMINWEIGTSYHHKHYKDLKRIELIKLAILKALILKKELIILDNIDQKLNANEILDLKSFINRFHGKLTIFITSKNIAWLSSIVDECIVIFDNRIVEGGDIKEIIEDPYHPITWEIVLKSQDLIYDKFFSYFKDLKYDFNKNLFDFNKNYILNIELLILPVKKNITKNHFVYSWLYSDLNLTQFIKPKIDQ</sequence>
<accession>A0A0G7ZN82</accession>
<keyword evidence="1" id="KW-0067">ATP-binding</keyword>